<dbReference type="Proteomes" id="UP000549695">
    <property type="component" value="Unassembled WGS sequence"/>
</dbReference>
<gene>
    <name evidence="1" type="ORF">HDA37_003045</name>
</gene>
<protein>
    <recommendedName>
        <fullName evidence="3">Uridine kinase</fullName>
    </recommendedName>
</protein>
<dbReference type="Gene3D" id="3.40.50.300">
    <property type="entry name" value="P-loop containing nucleotide triphosphate hydrolases"/>
    <property type="match status" value="1"/>
</dbReference>
<keyword evidence="2" id="KW-1185">Reference proteome</keyword>
<organism evidence="1 2">
    <name type="scientific">Pseudonocardia alni</name>
    <name type="common">Amycolata alni</name>
    <dbReference type="NCBI Taxonomy" id="33907"/>
    <lineage>
        <taxon>Bacteria</taxon>
        <taxon>Bacillati</taxon>
        <taxon>Actinomycetota</taxon>
        <taxon>Actinomycetes</taxon>
        <taxon>Pseudonocardiales</taxon>
        <taxon>Pseudonocardiaceae</taxon>
        <taxon>Pseudonocardia</taxon>
    </lineage>
</organism>
<proteinExistence type="predicted"/>
<accession>A0A852W2Y1</accession>
<sequence>MAGAFRPVDRAGLAAHLAERAGEPSGRVRVLVDGAPPAAPLELARAVAERLRAGGRPALAVDADDFLRPASVRLELGRTDPDMFLDGWLDEPALRREVLAPMGPDGSGLVLPRLRDTARDRAYRDEPVPLGPDGVVLLAGGRLLGRGLAAELTVHLRVGGAALRRLLPPDDAWTAAAYGRYESEGDPGSFADVLVMADHPDRPALRDA</sequence>
<dbReference type="InterPro" id="IPR027417">
    <property type="entry name" value="P-loop_NTPase"/>
</dbReference>
<evidence type="ECO:0000313" key="1">
    <source>
        <dbReference type="EMBL" id="NYG02760.1"/>
    </source>
</evidence>
<name>A0A852W2Y1_PSEA5</name>
<comment type="caution">
    <text evidence="1">The sequence shown here is derived from an EMBL/GenBank/DDBJ whole genome shotgun (WGS) entry which is preliminary data.</text>
</comment>
<dbReference type="EMBL" id="JACCCZ010000001">
    <property type="protein sequence ID" value="NYG02760.1"/>
    <property type="molecule type" value="Genomic_DNA"/>
</dbReference>
<dbReference type="GeneID" id="98052785"/>
<dbReference type="AlphaFoldDB" id="A0A852W2Y1"/>
<reference evidence="1 2" key="1">
    <citation type="submission" date="2020-07" db="EMBL/GenBank/DDBJ databases">
        <title>Sequencing the genomes of 1000 actinobacteria strains.</title>
        <authorList>
            <person name="Klenk H.-P."/>
        </authorList>
    </citation>
    <scope>NUCLEOTIDE SEQUENCE [LARGE SCALE GENOMIC DNA]</scope>
    <source>
        <strain evidence="1 2">DSM 44749</strain>
    </source>
</reference>
<dbReference type="RefSeq" id="WP_179761468.1">
    <property type="nucleotide sequence ID" value="NZ_BAAAJZ010000003.1"/>
</dbReference>
<evidence type="ECO:0008006" key="3">
    <source>
        <dbReference type="Google" id="ProtNLM"/>
    </source>
</evidence>
<evidence type="ECO:0000313" key="2">
    <source>
        <dbReference type="Proteomes" id="UP000549695"/>
    </source>
</evidence>